<evidence type="ECO:0000259" key="8">
    <source>
        <dbReference type="Pfam" id="PF08281"/>
    </source>
</evidence>
<dbReference type="PROSITE" id="PS01063">
    <property type="entry name" value="SIGMA70_ECF"/>
    <property type="match status" value="1"/>
</dbReference>
<dbReference type="InterPro" id="IPR000838">
    <property type="entry name" value="RNA_pol_sigma70_ECF_CS"/>
</dbReference>
<organism evidence="9 10">
    <name type="scientific">Mycovorax composti</name>
    <dbReference type="NCBI Taxonomy" id="2962693"/>
    <lineage>
        <taxon>Bacteria</taxon>
        <taxon>Pseudomonadati</taxon>
        <taxon>Bacteroidota</taxon>
        <taxon>Chitinophagia</taxon>
        <taxon>Chitinophagales</taxon>
        <taxon>Chitinophagaceae</taxon>
        <taxon>Mycovorax</taxon>
    </lineage>
</organism>
<dbReference type="PANTHER" id="PTHR43133">
    <property type="entry name" value="RNA POLYMERASE ECF-TYPE SIGMA FACTO"/>
    <property type="match status" value="1"/>
</dbReference>
<evidence type="ECO:0000313" key="10">
    <source>
        <dbReference type="Proteomes" id="UP001321305"/>
    </source>
</evidence>
<keyword evidence="2 6" id="KW-0805">Transcription regulation</keyword>
<dbReference type="NCBIfam" id="TIGR02937">
    <property type="entry name" value="sigma70-ECF"/>
    <property type="match status" value="1"/>
</dbReference>
<name>A0ABZ2EHZ8_9BACT</name>
<dbReference type="InterPro" id="IPR039425">
    <property type="entry name" value="RNA_pol_sigma-70-like"/>
</dbReference>
<dbReference type="SUPFAM" id="SSF88659">
    <property type="entry name" value="Sigma3 and sigma4 domains of RNA polymerase sigma factors"/>
    <property type="match status" value="1"/>
</dbReference>
<evidence type="ECO:0000259" key="7">
    <source>
        <dbReference type="Pfam" id="PF04542"/>
    </source>
</evidence>
<dbReference type="CDD" id="cd06171">
    <property type="entry name" value="Sigma70_r4"/>
    <property type="match status" value="1"/>
</dbReference>
<evidence type="ECO:0000256" key="2">
    <source>
        <dbReference type="ARBA" id="ARBA00023015"/>
    </source>
</evidence>
<keyword evidence="10" id="KW-1185">Reference proteome</keyword>
<evidence type="ECO:0000256" key="4">
    <source>
        <dbReference type="ARBA" id="ARBA00023125"/>
    </source>
</evidence>
<keyword evidence="5 6" id="KW-0804">Transcription</keyword>
<gene>
    <name evidence="9" type="primary">sigW_1</name>
    <name evidence="9" type="ORF">PIECOFPK_00716</name>
</gene>
<dbReference type="Gene3D" id="1.10.1740.10">
    <property type="match status" value="1"/>
</dbReference>
<dbReference type="SUPFAM" id="SSF88946">
    <property type="entry name" value="Sigma2 domain of RNA polymerase sigma factors"/>
    <property type="match status" value="1"/>
</dbReference>
<dbReference type="InterPro" id="IPR013249">
    <property type="entry name" value="RNA_pol_sigma70_r4_t2"/>
</dbReference>
<dbReference type="InterPro" id="IPR013324">
    <property type="entry name" value="RNA_pol_sigma_r3/r4-like"/>
</dbReference>
<feature type="domain" description="RNA polymerase sigma factor 70 region 4 type 2" evidence="8">
    <location>
        <begin position="129"/>
        <end position="178"/>
    </location>
</feature>
<proteinExistence type="inferred from homology"/>
<accession>A0ABZ2EHZ8</accession>
<dbReference type="EMBL" id="CP144143">
    <property type="protein sequence ID" value="WWC83005.1"/>
    <property type="molecule type" value="Genomic_DNA"/>
</dbReference>
<dbReference type="Pfam" id="PF08281">
    <property type="entry name" value="Sigma70_r4_2"/>
    <property type="match status" value="1"/>
</dbReference>
<dbReference type="InterPro" id="IPR013325">
    <property type="entry name" value="RNA_pol_sigma_r2"/>
</dbReference>
<evidence type="ECO:0000256" key="6">
    <source>
        <dbReference type="RuleBase" id="RU000716"/>
    </source>
</evidence>
<dbReference type="Proteomes" id="UP001321305">
    <property type="component" value="Chromosome"/>
</dbReference>
<reference evidence="10" key="1">
    <citation type="submission" date="2024-01" db="EMBL/GenBank/DDBJ databases">
        <title>Mycovorax composti gen. nov. sp. nov., a member of the family Chitinophagaceae isolated from button mushroom compost.</title>
        <authorList>
            <person name="Thai M."/>
            <person name="Bell T.L."/>
            <person name="Kertesz M.A."/>
        </authorList>
    </citation>
    <scope>NUCLEOTIDE SEQUENCE [LARGE SCALE GENOMIC DNA]</scope>
    <source>
        <strain evidence="10">C216</strain>
    </source>
</reference>
<dbReference type="InterPro" id="IPR014284">
    <property type="entry name" value="RNA_pol_sigma-70_dom"/>
</dbReference>
<evidence type="ECO:0000313" key="9">
    <source>
        <dbReference type="EMBL" id="WWC83005.1"/>
    </source>
</evidence>
<dbReference type="Pfam" id="PF04542">
    <property type="entry name" value="Sigma70_r2"/>
    <property type="match status" value="1"/>
</dbReference>
<keyword evidence="3 6" id="KW-0731">Sigma factor</keyword>
<dbReference type="InterPro" id="IPR036388">
    <property type="entry name" value="WH-like_DNA-bd_sf"/>
</dbReference>
<protein>
    <recommendedName>
        <fullName evidence="6">RNA polymerase sigma factor</fullName>
    </recommendedName>
</protein>
<feature type="domain" description="RNA polymerase sigma-70 region 2" evidence="7">
    <location>
        <begin position="23"/>
        <end position="89"/>
    </location>
</feature>
<keyword evidence="4 6" id="KW-0238">DNA-binding</keyword>
<sequence>MVSEQILIEELKRGSNEAFKTIVDTYQDMIYNTCLSIVKNEEDAEDLAQEVFVQVYQSIHTFKGESKLSTWLYRIATTKSLDHERKKKRKKRFGFIKSIFGEDAQVEVNPPDFNHPGILLDKKEKATALFKAVDKLPENQRIAFILSKIEGLSYQEISEVMETTVSAVESLLHRAKNNLRKILENSNQ</sequence>
<evidence type="ECO:0000256" key="5">
    <source>
        <dbReference type="ARBA" id="ARBA00023163"/>
    </source>
</evidence>
<comment type="similarity">
    <text evidence="1 6">Belongs to the sigma-70 factor family. ECF subfamily.</text>
</comment>
<evidence type="ECO:0000256" key="3">
    <source>
        <dbReference type="ARBA" id="ARBA00023082"/>
    </source>
</evidence>
<evidence type="ECO:0000256" key="1">
    <source>
        <dbReference type="ARBA" id="ARBA00010641"/>
    </source>
</evidence>
<dbReference type="InterPro" id="IPR007627">
    <property type="entry name" value="RNA_pol_sigma70_r2"/>
</dbReference>
<dbReference type="Gene3D" id="1.10.10.10">
    <property type="entry name" value="Winged helix-like DNA-binding domain superfamily/Winged helix DNA-binding domain"/>
    <property type="match status" value="1"/>
</dbReference>
<dbReference type="PANTHER" id="PTHR43133:SF51">
    <property type="entry name" value="RNA POLYMERASE SIGMA FACTOR"/>
    <property type="match status" value="1"/>
</dbReference>